<dbReference type="EMBL" id="AWTN01000097">
    <property type="protein sequence ID" value="KGG89880.1"/>
    <property type="molecule type" value="Genomic_DNA"/>
</dbReference>
<sequence>MGRGSKHGLSRSDWEQRRTEFVPRGTELPQSKLMPLDVAEIRSAARQRDRLREHINKNLSNAALAEKFGVHVRNIEKVLSRETWNHIP</sequence>
<reference evidence="2 3" key="1">
    <citation type="submission" date="2013-09" db="EMBL/GenBank/DDBJ databases">
        <title>High correlation between genotypes and phenotypes of environmental bacteria Comamonas testosteroni strains.</title>
        <authorList>
            <person name="Liu L."/>
            <person name="Zhu W."/>
            <person name="Xia X."/>
            <person name="Xu B."/>
            <person name="Luo M."/>
            <person name="Wang G."/>
        </authorList>
    </citation>
    <scope>NUCLEOTIDE SEQUENCE [LARGE SCALE GENOMIC DNA]</scope>
    <source>
        <strain evidence="2 3">JL14</strain>
    </source>
</reference>
<dbReference type="AlphaFoldDB" id="A0A0E3BC08"/>
<protein>
    <submittedName>
        <fullName evidence="2">Uncharacterized protein</fullName>
    </submittedName>
</protein>
<evidence type="ECO:0000313" key="3">
    <source>
        <dbReference type="Proteomes" id="UP000029567"/>
    </source>
</evidence>
<organism evidence="2 3">
    <name type="scientific">Comamonas thiooxydans</name>
    <dbReference type="NCBI Taxonomy" id="363952"/>
    <lineage>
        <taxon>Bacteria</taxon>
        <taxon>Pseudomonadati</taxon>
        <taxon>Pseudomonadota</taxon>
        <taxon>Betaproteobacteria</taxon>
        <taxon>Burkholderiales</taxon>
        <taxon>Comamonadaceae</taxon>
        <taxon>Comamonas</taxon>
    </lineage>
</organism>
<evidence type="ECO:0000313" key="2">
    <source>
        <dbReference type="EMBL" id="KGG89880.1"/>
    </source>
</evidence>
<dbReference type="Proteomes" id="UP000029567">
    <property type="component" value="Unassembled WGS sequence"/>
</dbReference>
<evidence type="ECO:0000256" key="1">
    <source>
        <dbReference type="SAM" id="MobiDB-lite"/>
    </source>
</evidence>
<accession>A0A0E3BC08</accession>
<gene>
    <name evidence="2" type="ORF">P245_16525</name>
</gene>
<proteinExistence type="predicted"/>
<feature type="region of interest" description="Disordered" evidence="1">
    <location>
        <begin position="1"/>
        <end position="27"/>
    </location>
</feature>
<name>A0A0E3BC08_9BURK</name>
<comment type="caution">
    <text evidence="2">The sequence shown here is derived from an EMBL/GenBank/DDBJ whole genome shotgun (WGS) entry which is preliminary data.</text>
</comment>
<feature type="compositionally biased region" description="Basic and acidic residues" evidence="1">
    <location>
        <begin position="10"/>
        <end position="21"/>
    </location>
</feature>